<evidence type="ECO:0000313" key="1">
    <source>
        <dbReference type="EMBL" id="DAD85485.1"/>
    </source>
</evidence>
<protein>
    <submittedName>
        <fullName evidence="1">Uncharacterized protein</fullName>
    </submittedName>
</protein>
<sequence>MATYVVIELFFYVLFARELQNYLCVGQIGG</sequence>
<accession>A0A8S5MT19</accession>
<reference evidence="1" key="1">
    <citation type="journal article" date="2021" name="Proc. Natl. Acad. Sci. U.S.A.">
        <title>A Catalog of Tens of Thousands of Viruses from Human Metagenomes Reveals Hidden Associations with Chronic Diseases.</title>
        <authorList>
            <person name="Tisza M.J."/>
            <person name="Buck C.B."/>
        </authorList>
    </citation>
    <scope>NUCLEOTIDE SEQUENCE</scope>
    <source>
        <strain evidence="1">CtDcW16</strain>
    </source>
</reference>
<proteinExistence type="predicted"/>
<dbReference type="EMBL" id="BK014983">
    <property type="protein sequence ID" value="DAD85485.1"/>
    <property type="molecule type" value="Genomic_DNA"/>
</dbReference>
<organism evidence="1">
    <name type="scientific">Siphoviridae sp. ctDcW16</name>
    <dbReference type="NCBI Taxonomy" id="2826199"/>
    <lineage>
        <taxon>Viruses</taxon>
        <taxon>Duplodnaviria</taxon>
        <taxon>Heunggongvirae</taxon>
        <taxon>Uroviricota</taxon>
        <taxon>Caudoviricetes</taxon>
    </lineage>
</organism>
<name>A0A8S5MT19_9CAUD</name>